<feature type="transmembrane region" description="Helical" evidence="8">
    <location>
        <begin position="84"/>
        <end position="103"/>
    </location>
</feature>
<proteinExistence type="predicted"/>
<keyword evidence="7 8" id="KW-0472">Membrane</keyword>
<evidence type="ECO:0000256" key="2">
    <source>
        <dbReference type="ARBA" id="ARBA00022448"/>
    </source>
</evidence>
<dbReference type="Pfam" id="PF02508">
    <property type="entry name" value="Rnf-Nqr"/>
    <property type="match status" value="1"/>
</dbReference>
<evidence type="ECO:0000256" key="5">
    <source>
        <dbReference type="ARBA" id="ARBA00022967"/>
    </source>
</evidence>
<dbReference type="Proteomes" id="UP000218327">
    <property type="component" value="Unassembled WGS sequence"/>
</dbReference>
<feature type="transmembrane region" description="Helical" evidence="8">
    <location>
        <begin position="20"/>
        <end position="44"/>
    </location>
</feature>
<accession>A0A2A5AV51</accession>
<protein>
    <submittedName>
        <fullName evidence="9">Electron transport complex subunit RsxA</fullName>
    </submittedName>
</protein>
<keyword evidence="6 8" id="KW-1133">Transmembrane helix</keyword>
<dbReference type="InterPro" id="IPR003667">
    <property type="entry name" value="NqrDE/RnfAE"/>
</dbReference>
<gene>
    <name evidence="9" type="ORF">COA96_12605</name>
</gene>
<dbReference type="EMBL" id="NVVJ01000044">
    <property type="protein sequence ID" value="PCJ23125.1"/>
    <property type="molecule type" value="Genomic_DNA"/>
</dbReference>
<organism evidence="9 10">
    <name type="scientific">SAR86 cluster bacterium</name>
    <dbReference type="NCBI Taxonomy" id="2030880"/>
    <lineage>
        <taxon>Bacteria</taxon>
        <taxon>Pseudomonadati</taxon>
        <taxon>Pseudomonadota</taxon>
        <taxon>Gammaproteobacteria</taxon>
        <taxon>SAR86 cluster</taxon>
    </lineage>
</organism>
<dbReference type="PIRSF" id="PIRSF006102">
    <property type="entry name" value="NQR_DE"/>
    <property type="match status" value="1"/>
</dbReference>
<dbReference type="GO" id="GO:0005886">
    <property type="term" value="C:plasma membrane"/>
    <property type="evidence" value="ECO:0007669"/>
    <property type="project" value="TreeGrafter"/>
</dbReference>
<evidence type="ECO:0000256" key="6">
    <source>
        <dbReference type="ARBA" id="ARBA00022989"/>
    </source>
</evidence>
<dbReference type="InterPro" id="IPR050133">
    <property type="entry name" value="NqrDE/RnfAE_oxidrdctase"/>
</dbReference>
<evidence type="ECO:0000313" key="9">
    <source>
        <dbReference type="EMBL" id="PCJ23125.1"/>
    </source>
</evidence>
<dbReference type="PANTHER" id="PTHR30335">
    <property type="entry name" value="INTEGRAL MEMBRANE PROTEIN OF SOXR-REDUCING COMPLEX"/>
    <property type="match status" value="1"/>
</dbReference>
<comment type="caution">
    <text evidence="9">The sequence shown here is derived from an EMBL/GenBank/DDBJ whole genome shotgun (WGS) entry which is preliminary data.</text>
</comment>
<keyword evidence="5" id="KW-1278">Translocase</keyword>
<dbReference type="AlphaFoldDB" id="A0A2A5AV51"/>
<feature type="transmembrane region" description="Helical" evidence="8">
    <location>
        <begin position="119"/>
        <end position="136"/>
    </location>
</feature>
<evidence type="ECO:0000313" key="10">
    <source>
        <dbReference type="Proteomes" id="UP000218327"/>
    </source>
</evidence>
<reference evidence="10" key="1">
    <citation type="submission" date="2017-08" db="EMBL/GenBank/DDBJ databases">
        <title>A dynamic microbial community with high functional redundancy inhabits the cold, oxic subseafloor aquifer.</title>
        <authorList>
            <person name="Tully B.J."/>
            <person name="Wheat C.G."/>
            <person name="Glazer B.T."/>
            <person name="Huber J.A."/>
        </authorList>
    </citation>
    <scope>NUCLEOTIDE SEQUENCE [LARGE SCALE GENOMIC DNA]</scope>
</reference>
<dbReference type="PANTHER" id="PTHR30335:SF0">
    <property type="entry name" value="ION-TRANSLOCATING OXIDOREDUCTASE COMPLEX SUBUNIT A"/>
    <property type="match status" value="1"/>
</dbReference>
<evidence type="ECO:0000256" key="7">
    <source>
        <dbReference type="ARBA" id="ARBA00023136"/>
    </source>
</evidence>
<keyword evidence="3" id="KW-0997">Cell inner membrane</keyword>
<name>A0A2A5AV51_9GAMM</name>
<evidence type="ECO:0000256" key="8">
    <source>
        <dbReference type="SAM" id="Phobius"/>
    </source>
</evidence>
<keyword evidence="2" id="KW-0813">Transport</keyword>
<sequence>MTPTLSNDLGNARSVTNYLSIIVAAALVNNVALVQLLGVSSLFFPNSRLQNALELALLNFIVLFAASVINLLLFKFILLPLELAFLKLIVFVATSACITTLVLNRIKLKFPLSMRQQKLAFYLTGGNSAVIGVSIINSVSTLSISQSVAYSLGAAIGFSGLLIAFAALRLRLDTADVPAPFRGTAIQLVSAGIVAMLLLGFAGLV</sequence>
<keyword evidence="3" id="KW-1003">Cell membrane</keyword>
<evidence type="ECO:0000256" key="3">
    <source>
        <dbReference type="ARBA" id="ARBA00022519"/>
    </source>
</evidence>
<evidence type="ECO:0000256" key="1">
    <source>
        <dbReference type="ARBA" id="ARBA00004127"/>
    </source>
</evidence>
<evidence type="ECO:0000256" key="4">
    <source>
        <dbReference type="ARBA" id="ARBA00022692"/>
    </source>
</evidence>
<feature type="transmembrane region" description="Helical" evidence="8">
    <location>
        <begin position="148"/>
        <end position="172"/>
    </location>
</feature>
<keyword evidence="4 8" id="KW-0812">Transmembrane</keyword>
<feature type="transmembrane region" description="Helical" evidence="8">
    <location>
        <begin position="56"/>
        <end position="78"/>
    </location>
</feature>
<comment type="subcellular location">
    <subcellularLocation>
        <location evidence="1">Endomembrane system</location>
        <topology evidence="1">Multi-pass membrane protein</topology>
    </subcellularLocation>
</comment>
<dbReference type="GO" id="GO:0012505">
    <property type="term" value="C:endomembrane system"/>
    <property type="evidence" value="ECO:0007669"/>
    <property type="project" value="UniProtKB-SubCell"/>
</dbReference>
<feature type="transmembrane region" description="Helical" evidence="8">
    <location>
        <begin position="184"/>
        <end position="204"/>
    </location>
</feature>